<evidence type="ECO:0000256" key="1">
    <source>
        <dbReference type="SAM" id="Phobius"/>
    </source>
</evidence>
<keyword evidence="3" id="KW-1185">Reference proteome</keyword>
<dbReference type="EMBL" id="PPTF01000008">
    <property type="protein sequence ID" value="POB00374.1"/>
    <property type="molecule type" value="Genomic_DNA"/>
</dbReference>
<accession>A0A2K4MTG6</accession>
<protein>
    <submittedName>
        <fullName evidence="2">Uncharacterized protein</fullName>
    </submittedName>
</protein>
<sequence>MTYLDIASALDALNQFCHHMPLYFAQALNGLAAIEWGHAVSSLLLTILACNALIVPLVLIWLAVDLSLPKLKRYRQRLTLPAPRKEVKIG</sequence>
<evidence type="ECO:0000313" key="2">
    <source>
        <dbReference type="EMBL" id="POB00374.1"/>
    </source>
</evidence>
<keyword evidence="1" id="KW-1133">Transmembrane helix</keyword>
<evidence type="ECO:0000313" key="3">
    <source>
        <dbReference type="Proteomes" id="UP000236416"/>
    </source>
</evidence>
<proteinExistence type="predicted"/>
<dbReference type="AlphaFoldDB" id="A0A2K4MTG6"/>
<keyword evidence="1" id="KW-0812">Transmembrane</keyword>
<dbReference type="Proteomes" id="UP000236416">
    <property type="component" value="Unassembled WGS sequence"/>
</dbReference>
<comment type="caution">
    <text evidence="2">The sequence shown here is derived from an EMBL/GenBank/DDBJ whole genome shotgun (WGS) entry which is preliminary data.</text>
</comment>
<name>A0A2K4MTG6_9NEIS</name>
<keyword evidence="1" id="KW-0472">Membrane</keyword>
<feature type="transmembrane region" description="Helical" evidence="1">
    <location>
        <begin position="43"/>
        <end position="68"/>
    </location>
</feature>
<dbReference type="RefSeq" id="WP_103317102.1">
    <property type="nucleotide sequence ID" value="NZ_PPTF01000008.1"/>
</dbReference>
<organism evidence="2 3">
    <name type="scientific">Chromobacterium sinusclupearum</name>
    <dbReference type="NCBI Taxonomy" id="2077146"/>
    <lineage>
        <taxon>Bacteria</taxon>
        <taxon>Pseudomonadati</taxon>
        <taxon>Pseudomonadota</taxon>
        <taxon>Betaproteobacteria</taxon>
        <taxon>Neisseriales</taxon>
        <taxon>Chromobacteriaceae</taxon>
        <taxon>Chromobacterium</taxon>
    </lineage>
</organism>
<gene>
    <name evidence="2" type="ORF">C2134_01890</name>
</gene>
<reference evidence="2 3" key="1">
    <citation type="submission" date="2018-01" db="EMBL/GenBank/DDBJ databases">
        <title>Genomic Sequence of Chromobacterium MWU13-2610 from wild cranberry bogs within the Cape Cod National Seashore.</title>
        <authorList>
            <person name="O'Hara-Hanley K."/>
            <person name="Soby S."/>
            <person name="Harrison A."/>
        </authorList>
    </citation>
    <scope>NUCLEOTIDE SEQUENCE [LARGE SCALE GENOMIC DNA]</scope>
    <source>
        <strain evidence="2 3">MWU13-2610</strain>
    </source>
</reference>